<name>E0VQC9_PEDHC</name>
<dbReference type="EMBL" id="AAZO01004395">
    <property type="status" value="NOT_ANNOTATED_CDS"/>
    <property type="molecule type" value="Genomic_DNA"/>
</dbReference>
<dbReference type="InParanoid" id="E0VQC9"/>
<evidence type="ECO:0000313" key="3">
    <source>
        <dbReference type="EMBL" id="EEB15585.1"/>
    </source>
</evidence>
<dbReference type="RefSeq" id="XP_002428323.1">
    <property type="nucleotide sequence ID" value="XM_002428278.1"/>
</dbReference>
<dbReference type="Gene3D" id="2.170.140.10">
    <property type="entry name" value="Chitin binding domain"/>
    <property type="match status" value="1"/>
</dbReference>
<dbReference type="EMBL" id="DS235418">
    <property type="protein sequence ID" value="EEB15585.1"/>
    <property type="molecule type" value="Genomic_DNA"/>
</dbReference>
<dbReference type="eggNOG" id="ENOG502S4KI">
    <property type="taxonomic scope" value="Eukaryota"/>
</dbReference>
<dbReference type="Proteomes" id="UP000009046">
    <property type="component" value="Unassembled WGS sequence"/>
</dbReference>
<sequence length="159" mass="18287">MLHRIQKLSPQTDNLPKIVTPENIDSGIKTLTLILERLQKEKQAQSIASQRTVWHYCDLNGGQASFLCPNGTIFSQVALTCDWWFNVKCSSTSQLYVLNERLYKYILPFSPSFPEDFSGPVVDRYLTAKFKEMEKKNKNKALPSTTLKPEFISDEQKDH</sequence>
<dbReference type="Pfam" id="PF01607">
    <property type="entry name" value="CBM_14"/>
    <property type="match status" value="1"/>
</dbReference>
<evidence type="ECO:0000313" key="5">
    <source>
        <dbReference type="Proteomes" id="UP000009046"/>
    </source>
</evidence>
<dbReference type="PANTHER" id="PTHR22933">
    <property type="entry name" value="FI18007P1-RELATED"/>
    <property type="match status" value="1"/>
</dbReference>
<dbReference type="InterPro" id="IPR036508">
    <property type="entry name" value="Chitin-bd_dom_sf"/>
</dbReference>
<keyword evidence="5" id="KW-1185">Reference proteome</keyword>
<dbReference type="InterPro" id="IPR002557">
    <property type="entry name" value="Chitin-bd_dom"/>
</dbReference>
<dbReference type="EnsemblMetazoa" id="PHUM376120-RA">
    <property type="protein sequence ID" value="PHUM376120-PA"/>
    <property type="gene ID" value="PHUM376120"/>
</dbReference>
<dbReference type="PANTHER" id="PTHR22933:SF18">
    <property type="match status" value="1"/>
</dbReference>
<dbReference type="SUPFAM" id="SSF57625">
    <property type="entry name" value="Invertebrate chitin-binding proteins"/>
    <property type="match status" value="1"/>
</dbReference>
<protein>
    <recommendedName>
        <fullName evidence="2">Chitin-binding type-2 domain-containing protein</fullName>
    </recommendedName>
</protein>
<evidence type="ECO:0000259" key="2">
    <source>
        <dbReference type="Pfam" id="PF01607"/>
    </source>
</evidence>
<dbReference type="AlphaFoldDB" id="E0VQC9"/>
<reference evidence="3" key="1">
    <citation type="submission" date="2007-04" db="EMBL/GenBank/DDBJ databases">
        <title>Annotation of Pediculus humanus corporis strain USDA.</title>
        <authorList>
            <person name="Kirkness E."/>
            <person name="Hannick L."/>
            <person name="Hass B."/>
            <person name="Bruggner R."/>
            <person name="Lawson D."/>
            <person name="Bidwell S."/>
            <person name="Joardar V."/>
            <person name="Caler E."/>
            <person name="Walenz B."/>
            <person name="Inman J."/>
            <person name="Schobel S."/>
            <person name="Galinsky K."/>
            <person name="Amedeo P."/>
            <person name="Strausberg R."/>
        </authorList>
    </citation>
    <scope>NUCLEOTIDE SEQUENCE</scope>
    <source>
        <strain evidence="3">USDA</strain>
    </source>
</reference>
<dbReference type="GO" id="GO:0005576">
    <property type="term" value="C:extracellular region"/>
    <property type="evidence" value="ECO:0007669"/>
    <property type="project" value="InterPro"/>
</dbReference>
<reference evidence="4" key="3">
    <citation type="submission" date="2021-02" db="UniProtKB">
        <authorList>
            <consortium name="EnsemblMetazoa"/>
        </authorList>
    </citation>
    <scope>IDENTIFICATION</scope>
    <source>
        <strain evidence="4">USDA</strain>
    </source>
</reference>
<evidence type="ECO:0000256" key="1">
    <source>
        <dbReference type="SAM" id="MobiDB-lite"/>
    </source>
</evidence>
<dbReference type="OrthoDB" id="6428908at2759"/>
<accession>E0VQC9</accession>
<dbReference type="HOGENOM" id="CLU_1662892_0_0_1"/>
<feature type="domain" description="Chitin-binding type-2" evidence="2">
    <location>
        <begin position="53"/>
        <end position="89"/>
    </location>
</feature>
<dbReference type="GeneID" id="8240224"/>
<dbReference type="GO" id="GO:0008061">
    <property type="term" value="F:chitin binding"/>
    <property type="evidence" value="ECO:0007669"/>
    <property type="project" value="InterPro"/>
</dbReference>
<dbReference type="KEGG" id="phu:Phum_PHUM376120"/>
<evidence type="ECO:0000313" key="4">
    <source>
        <dbReference type="EnsemblMetazoa" id="PHUM376120-PA"/>
    </source>
</evidence>
<gene>
    <name evidence="4" type="primary">8240224</name>
    <name evidence="3" type="ORF">Phum_PHUM376120</name>
</gene>
<organism>
    <name type="scientific">Pediculus humanus subsp. corporis</name>
    <name type="common">Body louse</name>
    <dbReference type="NCBI Taxonomy" id="121224"/>
    <lineage>
        <taxon>Eukaryota</taxon>
        <taxon>Metazoa</taxon>
        <taxon>Ecdysozoa</taxon>
        <taxon>Arthropoda</taxon>
        <taxon>Hexapoda</taxon>
        <taxon>Insecta</taxon>
        <taxon>Pterygota</taxon>
        <taxon>Neoptera</taxon>
        <taxon>Paraneoptera</taxon>
        <taxon>Psocodea</taxon>
        <taxon>Troctomorpha</taxon>
        <taxon>Phthiraptera</taxon>
        <taxon>Anoplura</taxon>
        <taxon>Pediculidae</taxon>
        <taxon>Pediculus</taxon>
    </lineage>
</organism>
<dbReference type="InterPro" id="IPR052976">
    <property type="entry name" value="Scoloptoxin-like"/>
</dbReference>
<feature type="region of interest" description="Disordered" evidence="1">
    <location>
        <begin position="136"/>
        <end position="159"/>
    </location>
</feature>
<proteinExistence type="predicted"/>
<dbReference type="CTD" id="8240224"/>
<dbReference type="VEuPathDB" id="VectorBase:PHUM376120"/>
<reference evidence="3" key="2">
    <citation type="submission" date="2007-04" db="EMBL/GenBank/DDBJ databases">
        <title>The genome of the human body louse.</title>
        <authorList>
            <consortium name="The Human Body Louse Genome Consortium"/>
            <person name="Kirkness E."/>
            <person name="Walenz B."/>
            <person name="Hass B."/>
            <person name="Bruggner R."/>
            <person name="Strausberg R."/>
        </authorList>
    </citation>
    <scope>NUCLEOTIDE SEQUENCE</scope>
    <source>
        <strain evidence="3">USDA</strain>
    </source>
</reference>
<dbReference type="EMBL" id="AAZO01004394">
    <property type="status" value="NOT_ANNOTATED_CDS"/>
    <property type="molecule type" value="Genomic_DNA"/>
</dbReference>